<dbReference type="GeneID" id="14841406"/>
<feature type="transmembrane region" description="Helical" evidence="1">
    <location>
        <begin position="6"/>
        <end position="29"/>
    </location>
</feature>
<dbReference type="EMBL" id="JX644015">
    <property type="protein sequence ID" value="AFU81097.1"/>
    <property type="molecule type" value="Genomic_DNA"/>
</dbReference>
<reference evidence="2" key="1">
    <citation type="submission" date="2012-09" db="EMBL/GenBank/DDBJ databases">
        <authorList>
            <person name="Won E.-J."/>
            <person name="Lee J.-S."/>
        </authorList>
    </citation>
    <scope>NUCLEOTIDE SEQUENCE</scope>
</reference>
<dbReference type="RefSeq" id="YP_007624876.1">
    <property type="nucleotide sequence ID" value="NC_020609.1"/>
</dbReference>
<name>M1FT06_PERNU</name>
<geneLocation type="mitochondrion" evidence="2"/>
<proteinExistence type="predicted"/>
<accession>M1FT06</accession>
<gene>
    <name evidence="2" type="primary">ATP8</name>
</gene>
<evidence type="ECO:0000313" key="2">
    <source>
        <dbReference type="EMBL" id="AFU81097.1"/>
    </source>
</evidence>
<keyword evidence="1" id="KW-0812">Transmembrane</keyword>
<organism evidence="2">
    <name type="scientific">Perinereis nuntia</name>
    <name type="common">Polychaete worm</name>
    <name type="synonym">Lycoris nuntia</name>
    <dbReference type="NCBI Taxonomy" id="460893"/>
    <lineage>
        <taxon>Eukaryota</taxon>
        <taxon>Metazoa</taxon>
        <taxon>Spiralia</taxon>
        <taxon>Lophotrochozoa</taxon>
        <taxon>Annelida</taxon>
        <taxon>Polychaeta</taxon>
        <taxon>Errantia</taxon>
        <taxon>Phyllodocida</taxon>
        <taxon>Nereididae</taxon>
        <taxon>Perinereis</taxon>
    </lineage>
</organism>
<sequence length="54" mass="6549">MPHLSPMNWLFTPLLMILILSSLMIILWWQFTPRFPMLSNKSLSSTFSPSWHWW</sequence>
<keyword evidence="1" id="KW-0472">Membrane</keyword>
<reference evidence="2" key="2">
    <citation type="journal article" date="2013" name="Mitochondrial DNA">
        <title>Complete mitochondrial genome of the marine polychaete, Perinereis nuntia (Polychaeta, Nereididae).</title>
        <authorList>
            <person name="Won E.J."/>
            <person name="Rhee J.S."/>
            <person name="Shin K.H."/>
            <person name="Lee J.S."/>
        </authorList>
    </citation>
    <scope>NUCLEOTIDE SEQUENCE</scope>
</reference>
<dbReference type="AlphaFoldDB" id="M1FT06"/>
<keyword evidence="2" id="KW-0496">Mitochondrion</keyword>
<evidence type="ECO:0000256" key="1">
    <source>
        <dbReference type="SAM" id="Phobius"/>
    </source>
</evidence>
<dbReference type="CTD" id="4509"/>
<keyword evidence="1" id="KW-1133">Transmembrane helix</keyword>
<protein>
    <submittedName>
        <fullName evidence="2">ATP synthase F0 subunit 8</fullName>
    </submittedName>
</protein>